<reference evidence="3 4" key="1">
    <citation type="submission" date="2019-07" db="EMBL/GenBank/DDBJ databases">
        <title>Whole genome shotgun sequence of Cerasibacillus quisquiliarum NBRC 102429.</title>
        <authorList>
            <person name="Hosoyama A."/>
            <person name="Uohara A."/>
            <person name="Ohji S."/>
            <person name="Ichikawa N."/>
        </authorList>
    </citation>
    <scope>NUCLEOTIDE SEQUENCE [LARGE SCALE GENOMIC DNA]</scope>
    <source>
        <strain evidence="3 4">NBRC 102429</strain>
    </source>
</reference>
<evidence type="ECO:0000256" key="2">
    <source>
        <dbReference type="HAMAP-Rule" id="MF_01940"/>
    </source>
</evidence>
<comment type="caution">
    <text evidence="3">The sequence shown here is derived from an EMBL/GenBank/DDBJ whole genome shotgun (WGS) entry which is preliminary data.</text>
</comment>
<dbReference type="Proteomes" id="UP000321491">
    <property type="component" value="Unassembled WGS sequence"/>
</dbReference>
<name>A0A511V402_9BACI</name>
<sequence length="196" mass="23128">MSQKLHYFIAIPLSQQLRQMYSSWQLECKKVLPYRQWTHRDDLHVTLKFLGPLSSELLRKLDRTLTSIQHMSPFSVQTGDLGTFGQPTSPRVLWIGVDKKAELLELQKRIEKLILPYGFLKEKRLFFPHITIAKKWAIKQKIKNNDFLALQNKYKNQKHVLYVNKIVLYRVQPKCLPKYEKVQIYELSGDNNGTTN</sequence>
<dbReference type="HAMAP" id="MF_01940">
    <property type="entry name" value="RNA_CPDase"/>
    <property type="match status" value="1"/>
</dbReference>
<comment type="similarity">
    <text evidence="2">Belongs to the 2H phosphoesterase superfamily. ThpR family.</text>
</comment>
<feature type="active site" description="Proton donor" evidence="2">
    <location>
        <position position="44"/>
    </location>
</feature>
<dbReference type="InterPro" id="IPR004175">
    <property type="entry name" value="RNA_CPDase"/>
</dbReference>
<dbReference type="RefSeq" id="WP_146938827.1">
    <property type="nucleotide sequence ID" value="NZ_BJXW01000046.1"/>
</dbReference>
<dbReference type="EC" id="3.1.4.58" evidence="2"/>
<gene>
    <name evidence="3" type="ORF">CQU01_27310</name>
</gene>
<dbReference type="GO" id="GO:0004113">
    <property type="term" value="F:2',3'-cyclic-nucleotide 3'-phosphodiesterase activity"/>
    <property type="evidence" value="ECO:0007669"/>
    <property type="project" value="InterPro"/>
</dbReference>
<dbReference type="InterPro" id="IPR009097">
    <property type="entry name" value="Cyclic_Pdiesterase"/>
</dbReference>
<feature type="active site" description="Proton acceptor" evidence="2">
    <location>
        <position position="129"/>
    </location>
</feature>
<dbReference type="PANTHER" id="PTHR35561">
    <property type="entry name" value="RNA 2',3'-CYCLIC PHOSPHODIESTERASE"/>
    <property type="match status" value="1"/>
</dbReference>
<protein>
    <recommendedName>
        <fullName evidence="2">RNA 2',3'-cyclic phosphodiesterase</fullName>
        <shortName evidence="2">RNA 2',3'-CPDase</shortName>
        <ecNumber evidence="2">3.1.4.58</ecNumber>
    </recommendedName>
</protein>
<keyword evidence="1 2" id="KW-0378">Hydrolase</keyword>
<evidence type="ECO:0000313" key="4">
    <source>
        <dbReference type="Proteomes" id="UP000321491"/>
    </source>
</evidence>
<dbReference type="Gene3D" id="3.90.1140.10">
    <property type="entry name" value="Cyclic phosphodiesterase"/>
    <property type="match status" value="1"/>
</dbReference>
<comment type="catalytic activity">
    <reaction evidence="2">
        <text>a 3'-end 2',3'-cyclophospho-ribonucleotide-RNA + H2O = a 3'-end 2'-phospho-ribonucleotide-RNA + H(+)</text>
        <dbReference type="Rhea" id="RHEA:11828"/>
        <dbReference type="Rhea" id="RHEA-COMP:10464"/>
        <dbReference type="Rhea" id="RHEA-COMP:17353"/>
        <dbReference type="ChEBI" id="CHEBI:15377"/>
        <dbReference type="ChEBI" id="CHEBI:15378"/>
        <dbReference type="ChEBI" id="CHEBI:83064"/>
        <dbReference type="ChEBI" id="CHEBI:173113"/>
        <dbReference type="EC" id="3.1.4.58"/>
    </reaction>
</comment>
<dbReference type="SUPFAM" id="SSF55144">
    <property type="entry name" value="LigT-like"/>
    <property type="match status" value="1"/>
</dbReference>
<evidence type="ECO:0000313" key="3">
    <source>
        <dbReference type="EMBL" id="GEN32493.1"/>
    </source>
</evidence>
<dbReference type="AlphaFoldDB" id="A0A511V402"/>
<comment type="function">
    <text evidence="2">Hydrolyzes RNA 2',3'-cyclic phosphodiester to an RNA 2'-phosphomonoester.</text>
</comment>
<accession>A0A511V402</accession>
<organism evidence="3 4">
    <name type="scientific">Cerasibacillus quisquiliarum</name>
    <dbReference type="NCBI Taxonomy" id="227865"/>
    <lineage>
        <taxon>Bacteria</taxon>
        <taxon>Bacillati</taxon>
        <taxon>Bacillota</taxon>
        <taxon>Bacilli</taxon>
        <taxon>Bacillales</taxon>
        <taxon>Bacillaceae</taxon>
        <taxon>Cerasibacillus</taxon>
    </lineage>
</organism>
<feature type="short sequence motif" description="HXTX 2" evidence="2">
    <location>
        <begin position="129"/>
        <end position="132"/>
    </location>
</feature>
<dbReference type="OrthoDB" id="9789350at2"/>
<dbReference type="EMBL" id="BJXW01000046">
    <property type="protein sequence ID" value="GEN32493.1"/>
    <property type="molecule type" value="Genomic_DNA"/>
</dbReference>
<feature type="short sequence motif" description="HXTX 1" evidence="2">
    <location>
        <begin position="44"/>
        <end position="47"/>
    </location>
</feature>
<dbReference type="GO" id="GO:0008664">
    <property type="term" value="F:RNA 2',3'-cyclic 3'-phosphodiesterase activity"/>
    <property type="evidence" value="ECO:0007669"/>
    <property type="project" value="UniProtKB-EC"/>
</dbReference>
<proteinExistence type="inferred from homology"/>
<keyword evidence="4" id="KW-1185">Reference proteome</keyword>
<dbReference type="Pfam" id="PF13563">
    <property type="entry name" value="2_5_RNA_ligase2"/>
    <property type="match status" value="1"/>
</dbReference>
<evidence type="ECO:0000256" key="1">
    <source>
        <dbReference type="ARBA" id="ARBA00022801"/>
    </source>
</evidence>
<dbReference type="NCBIfam" id="TIGR02258">
    <property type="entry name" value="2_5_ligase"/>
    <property type="match status" value="1"/>
</dbReference>
<dbReference type="PANTHER" id="PTHR35561:SF1">
    <property type="entry name" value="RNA 2',3'-CYCLIC PHOSPHODIESTERASE"/>
    <property type="match status" value="1"/>
</dbReference>